<proteinExistence type="predicted"/>
<reference evidence="2 3" key="1">
    <citation type="submission" date="2014-04" db="EMBL/GenBank/DDBJ databases">
        <title>Genome assembly of Hyalangium minutum DSM 14724.</title>
        <authorList>
            <person name="Sharma G."/>
            <person name="Subramanian S."/>
        </authorList>
    </citation>
    <scope>NUCLEOTIDE SEQUENCE [LARGE SCALE GENOMIC DNA]</scope>
    <source>
        <strain evidence="2 3">DSM 14724</strain>
    </source>
</reference>
<evidence type="ECO:0000256" key="1">
    <source>
        <dbReference type="SAM" id="MobiDB-lite"/>
    </source>
</evidence>
<dbReference type="EMBL" id="JMCB01000010">
    <property type="protein sequence ID" value="KFE66529.1"/>
    <property type="molecule type" value="Genomic_DNA"/>
</dbReference>
<feature type="compositionally biased region" description="Basic and acidic residues" evidence="1">
    <location>
        <begin position="34"/>
        <end position="48"/>
    </location>
</feature>
<name>A0A085WFR6_9BACT</name>
<protein>
    <submittedName>
        <fullName evidence="2">Uncharacterized protein</fullName>
    </submittedName>
</protein>
<keyword evidence="3" id="KW-1185">Reference proteome</keyword>
<dbReference type="Proteomes" id="UP000028725">
    <property type="component" value="Unassembled WGS sequence"/>
</dbReference>
<evidence type="ECO:0000313" key="2">
    <source>
        <dbReference type="EMBL" id="KFE66529.1"/>
    </source>
</evidence>
<organism evidence="2 3">
    <name type="scientific">Hyalangium minutum</name>
    <dbReference type="NCBI Taxonomy" id="394096"/>
    <lineage>
        <taxon>Bacteria</taxon>
        <taxon>Pseudomonadati</taxon>
        <taxon>Myxococcota</taxon>
        <taxon>Myxococcia</taxon>
        <taxon>Myxococcales</taxon>
        <taxon>Cystobacterineae</taxon>
        <taxon>Archangiaceae</taxon>
        <taxon>Hyalangium</taxon>
    </lineage>
</organism>
<dbReference type="AlphaFoldDB" id="A0A085WFR6"/>
<evidence type="ECO:0000313" key="3">
    <source>
        <dbReference type="Proteomes" id="UP000028725"/>
    </source>
</evidence>
<comment type="caution">
    <text evidence="2">The sequence shown here is derived from an EMBL/GenBank/DDBJ whole genome shotgun (WGS) entry which is preliminary data.</text>
</comment>
<gene>
    <name evidence="2" type="ORF">DB31_1002</name>
</gene>
<dbReference type="STRING" id="394096.DB31_1002"/>
<sequence length="54" mass="6204">MNRLEEAPAQLVASDREARKLPLDAKIFEKAGRARADGSSRRLRRVSDENLPWR</sequence>
<feature type="region of interest" description="Disordered" evidence="1">
    <location>
        <begin position="34"/>
        <end position="54"/>
    </location>
</feature>
<accession>A0A085WFR6</accession>